<gene>
    <name evidence="2" type="ORF">OQI_19620</name>
</gene>
<name>A0ABX3YGP2_9ACTN</name>
<feature type="signal peptide" evidence="1">
    <location>
        <begin position="1"/>
        <end position="27"/>
    </location>
</feature>
<sequence>MFSTRKAAAVSGLVGGLVLVCAGITQAHTENPGTCTRDALGNISCSQRITGVIPESGVIPHQETCQPVQPVTLPAAAGAGTMRVGPRVTCSEETGRVPEVAHGML</sequence>
<reference evidence="2 3" key="1">
    <citation type="submission" date="2016-12" db="EMBL/GenBank/DDBJ databases">
        <title>Genome Mining:The Detection of Biosynthetic Gene Clusters to Aid in the Expression of Curamycin A produced by Streptomyces sp. strain CZA14.</title>
        <authorList>
            <person name="Durrell K.A."/>
            <person name="Kirby B.M."/>
            <person name="Khan W."/>
            <person name="Mthethwa T."/>
            <person name="Le Roes-Hill M."/>
        </authorList>
    </citation>
    <scope>NUCLEOTIDE SEQUENCE [LARGE SCALE GENOMIC DNA]</scope>
    <source>
        <strain evidence="2 3">CZA14</strain>
    </source>
</reference>
<protein>
    <recommendedName>
        <fullName evidence="4">Secreted protein</fullName>
    </recommendedName>
</protein>
<dbReference type="RefSeq" id="WP_086170656.1">
    <property type="nucleotide sequence ID" value="NZ_MRYD01000103.1"/>
</dbReference>
<evidence type="ECO:0000256" key="1">
    <source>
        <dbReference type="SAM" id="SignalP"/>
    </source>
</evidence>
<comment type="caution">
    <text evidence="2">The sequence shown here is derived from an EMBL/GenBank/DDBJ whole genome shotgun (WGS) entry which is preliminary data.</text>
</comment>
<evidence type="ECO:0000313" key="3">
    <source>
        <dbReference type="Proteomes" id="UP000194266"/>
    </source>
</evidence>
<evidence type="ECO:0008006" key="4">
    <source>
        <dbReference type="Google" id="ProtNLM"/>
    </source>
</evidence>
<feature type="chain" id="PRO_5046955117" description="Secreted protein" evidence="1">
    <location>
        <begin position="28"/>
        <end position="105"/>
    </location>
</feature>
<organism evidence="2 3">
    <name type="scientific">Streptomyces pharetrae CZA14</name>
    <dbReference type="NCBI Taxonomy" id="1144883"/>
    <lineage>
        <taxon>Bacteria</taxon>
        <taxon>Bacillati</taxon>
        <taxon>Actinomycetota</taxon>
        <taxon>Actinomycetes</taxon>
        <taxon>Kitasatosporales</taxon>
        <taxon>Streptomycetaceae</taxon>
        <taxon>Streptomyces</taxon>
    </lineage>
</organism>
<keyword evidence="3" id="KW-1185">Reference proteome</keyword>
<evidence type="ECO:0000313" key="2">
    <source>
        <dbReference type="EMBL" id="OSZ58801.1"/>
    </source>
</evidence>
<accession>A0ABX3YGP2</accession>
<keyword evidence="1" id="KW-0732">Signal</keyword>
<dbReference type="Proteomes" id="UP000194266">
    <property type="component" value="Unassembled WGS sequence"/>
</dbReference>
<dbReference type="EMBL" id="MRYD01000103">
    <property type="protein sequence ID" value="OSZ58801.1"/>
    <property type="molecule type" value="Genomic_DNA"/>
</dbReference>
<proteinExistence type="predicted"/>